<accession>A0A139BNF1</accession>
<gene>
    <name evidence="2" type="ORF">AWT59_3406</name>
</gene>
<proteinExistence type="predicted"/>
<organism evidence="2 3">
    <name type="scientific">Candidatus Gallionella acididurans</name>
    <dbReference type="NCBI Taxonomy" id="1796491"/>
    <lineage>
        <taxon>Bacteria</taxon>
        <taxon>Pseudomonadati</taxon>
        <taxon>Pseudomonadota</taxon>
        <taxon>Betaproteobacteria</taxon>
        <taxon>Nitrosomonadales</taxon>
        <taxon>Gallionellaceae</taxon>
        <taxon>Gallionella</taxon>
    </lineage>
</organism>
<sequence>MEDKKVGQNTKKQVVARGVKRSVSFSNPFNVREVVFYTTPAQLVYETSFNDCADSLRSLSAVLPTVAKNTSEMMAVNGAVDHLTNSAVAEIRKEVARIKKIAEDNGIQIERLSYSNSMRYPAKLTCSKASVYLQMILELDELMCLVHSAWFAGFIADDAKASLERQWRRKISGVSAEVQAIAARAFRATIKSRDSDTAKPAAVASDEKESDATVAPKPAKPNPAKPKPTKKVPAAIEPAHQSVEVAAAL</sequence>
<dbReference type="Proteomes" id="UP000070578">
    <property type="component" value="Unassembled WGS sequence"/>
</dbReference>
<dbReference type="EMBL" id="LSLI01000241">
    <property type="protein sequence ID" value="KXS30468.1"/>
    <property type="molecule type" value="Genomic_DNA"/>
</dbReference>
<evidence type="ECO:0000256" key="1">
    <source>
        <dbReference type="SAM" id="MobiDB-lite"/>
    </source>
</evidence>
<evidence type="ECO:0008006" key="4">
    <source>
        <dbReference type="Google" id="ProtNLM"/>
    </source>
</evidence>
<evidence type="ECO:0000313" key="3">
    <source>
        <dbReference type="Proteomes" id="UP000070578"/>
    </source>
</evidence>
<protein>
    <recommendedName>
        <fullName evidence="4">DUF1845 domain-containing protein</fullName>
    </recommendedName>
</protein>
<comment type="caution">
    <text evidence="2">The sequence shown here is derived from an EMBL/GenBank/DDBJ whole genome shotgun (WGS) entry which is preliminary data.</text>
</comment>
<reference evidence="2 3" key="2">
    <citation type="submission" date="2016-03" db="EMBL/GenBank/DDBJ databases">
        <title>New uncultured bacterium of the family Gallionellaceae from acid mine drainage: description and reconstruction of genome based on metagenomic analysis of microbial community.</title>
        <authorList>
            <person name="Kadnikov V."/>
            <person name="Ivasenko D."/>
            <person name="Beletsky A."/>
            <person name="Mardanov A."/>
            <person name="Danilova E."/>
            <person name="Pimenov N."/>
            <person name="Karnachuk O."/>
            <person name="Ravin N."/>
        </authorList>
    </citation>
    <scope>NUCLEOTIDE SEQUENCE [LARGE SCALE GENOMIC DNA]</scope>
    <source>
        <strain evidence="2">ShG14-8</strain>
    </source>
</reference>
<evidence type="ECO:0000313" key="2">
    <source>
        <dbReference type="EMBL" id="KXS30468.1"/>
    </source>
</evidence>
<dbReference type="AlphaFoldDB" id="A0A139BNF1"/>
<feature type="region of interest" description="Disordered" evidence="1">
    <location>
        <begin position="196"/>
        <end position="237"/>
    </location>
</feature>
<name>A0A139BNF1_9PROT</name>
<reference evidence="2 3" key="1">
    <citation type="submission" date="2016-02" db="EMBL/GenBank/DDBJ databases">
        <authorList>
            <person name="Wen L."/>
            <person name="He K."/>
            <person name="Yang H."/>
        </authorList>
    </citation>
    <scope>NUCLEOTIDE SEQUENCE [LARGE SCALE GENOMIC DNA]</scope>
    <source>
        <strain evidence="2">ShG14-8</strain>
    </source>
</reference>